<keyword evidence="9" id="KW-1185">Reference proteome</keyword>
<evidence type="ECO:0000256" key="3">
    <source>
        <dbReference type="ARBA" id="ARBA00022692"/>
    </source>
</evidence>
<dbReference type="RefSeq" id="WP_084132084.1">
    <property type="nucleotide sequence ID" value="NZ_AP023354.1"/>
</dbReference>
<feature type="transmembrane region" description="Helical" evidence="6">
    <location>
        <begin position="54"/>
        <end position="77"/>
    </location>
</feature>
<protein>
    <submittedName>
        <fullName evidence="8">Lysine transporter LysE</fullName>
    </submittedName>
</protein>
<keyword evidence="3 6" id="KW-0812">Transmembrane</keyword>
<feature type="signal peptide" evidence="7">
    <location>
        <begin position="1"/>
        <end position="19"/>
    </location>
</feature>
<keyword evidence="2" id="KW-1003">Cell membrane</keyword>
<evidence type="ECO:0000256" key="7">
    <source>
        <dbReference type="SAM" id="SignalP"/>
    </source>
</evidence>
<evidence type="ECO:0000256" key="1">
    <source>
        <dbReference type="ARBA" id="ARBA00004651"/>
    </source>
</evidence>
<comment type="subcellular location">
    <subcellularLocation>
        <location evidence="1">Cell membrane</location>
        <topology evidence="1">Multi-pass membrane protein</topology>
    </subcellularLocation>
</comment>
<dbReference type="EMBL" id="AP023354">
    <property type="protein sequence ID" value="BCJ27332.1"/>
    <property type="molecule type" value="Genomic_DNA"/>
</dbReference>
<keyword evidence="4 6" id="KW-1133">Transmembrane helix</keyword>
<dbReference type="InterPro" id="IPR001123">
    <property type="entry name" value="LeuE-type"/>
</dbReference>
<dbReference type="AlphaFoldDB" id="A0A810KY26"/>
<reference evidence="8" key="1">
    <citation type="submission" date="2020-08" db="EMBL/GenBank/DDBJ databases">
        <title>Whole genome shotgun sequence of Actinocatenispora sera NBRC 101916.</title>
        <authorList>
            <person name="Komaki H."/>
            <person name="Tamura T."/>
        </authorList>
    </citation>
    <scope>NUCLEOTIDE SEQUENCE</scope>
    <source>
        <strain evidence="8">NBRC 101916</strain>
    </source>
</reference>
<feature type="transmembrane region" description="Helical" evidence="6">
    <location>
        <begin position="217"/>
        <end position="237"/>
    </location>
</feature>
<dbReference type="PANTHER" id="PTHR30086:SF20">
    <property type="entry name" value="ARGININE EXPORTER PROTEIN ARGO-RELATED"/>
    <property type="match status" value="1"/>
</dbReference>
<dbReference type="GO" id="GO:0015171">
    <property type="term" value="F:amino acid transmembrane transporter activity"/>
    <property type="evidence" value="ECO:0007669"/>
    <property type="project" value="TreeGrafter"/>
</dbReference>
<feature type="chain" id="PRO_5032594113" evidence="7">
    <location>
        <begin position="20"/>
        <end position="272"/>
    </location>
</feature>
<accession>A0A810KY26</accession>
<evidence type="ECO:0000256" key="2">
    <source>
        <dbReference type="ARBA" id="ARBA00022475"/>
    </source>
</evidence>
<dbReference type="Proteomes" id="UP000680750">
    <property type="component" value="Chromosome"/>
</dbReference>
<dbReference type="GO" id="GO:0005886">
    <property type="term" value="C:plasma membrane"/>
    <property type="evidence" value="ECO:0007669"/>
    <property type="project" value="UniProtKB-SubCell"/>
</dbReference>
<dbReference type="OrthoDB" id="3175972at2"/>
<sequence length="272" mass="28845">MLMLISTAAAVAMTLTALAMVVTPGPNMMYLASRSISQGRIAGLTSLAGTGVGFVIYLVMANVGLAAVFVAVPFLFIGFKAAGALYLAYLAWRALKPGGRGMFETRQQGSVSEPRVLAAAARFARSRRCRSARVQARHTNCPSPCEQATGTRLGRPGAPKQTLARDPARKLFRMGLITNLLNPKAAIMYLALIPQFIDPRLGHTAVQGVTLGSVQIGVSLTVNALIVIAAGAIAGFIERRPTWAVWQRRITGTVLGAVAVLLAREIPEKAHV</sequence>
<dbReference type="KEGG" id="aser:Asera_14400"/>
<organism evidence="8 9">
    <name type="scientific">Actinocatenispora sera</name>
    <dbReference type="NCBI Taxonomy" id="390989"/>
    <lineage>
        <taxon>Bacteria</taxon>
        <taxon>Bacillati</taxon>
        <taxon>Actinomycetota</taxon>
        <taxon>Actinomycetes</taxon>
        <taxon>Micromonosporales</taxon>
        <taxon>Micromonosporaceae</taxon>
        <taxon>Actinocatenispora</taxon>
    </lineage>
</organism>
<keyword evidence="7" id="KW-0732">Signal</keyword>
<gene>
    <name evidence="8" type="ORF">Asera_14400</name>
</gene>
<keyword evidence="5 6" id="KW-0472">Membrane</keyword>
<evidence type="ECO:0000256" key="4">
    <source>
        <dbReference type="ARBA" id="ARBA00022989"/>
    </source>
</evidence>
<evidence type="ECO:0000313" key="8">
    <source>
        <dbReference type="EMBL" id="BCJ27332.1"/>
    </source>
</evidence>
<feature type="transmembrane region" description="Helical" evidence="6">
    <location>
        <begin position="176"/>
        <end position="197"/>
    </location>
</feature>
<evidence type="ECO:0000313" key="9">
    <source>
        <dbReference type="Proteomes" id="UP000680750"/>
    </source>
</evidence>
<evidence type="ECO:0000256" key="5">
    <source>
        <dbReference type="ARBA" id="ARBA00023136"/>
    </source>
</evidence>
<proteinExistence type="predicted"/>
<dbReference type="Pfam" id="PF01810">
    <property type="entry name" value="LysE"/>
    <property type="match status" value="1"/>
</dbReference>
<name>A0A810KY26_9ACTN</name>
<evidence type="ECO:0000256" key="6">
    <source>
        <dbReference type="SAM" id="Phobius"/>
    </source>
</evidence>
<dbReference type="PANTHER" id="PTHR30086">
    <property type="entry name" value="ARGININE EXPORTER PROTEIN ARGO"/>
    <property type="match status" value="1"/>
</dbReference>